<keyword evidence="11" id="KW-0539">Nucleus</keyword>
<dbReference type="OrthoDB" id="10072614at2759"/>
<evidence type="ECO:0000256" key="11">
    <source>
        <dbReference type="ARBA" id="ARBA00023242"/>
    </source>
</evidence>
<dbReference type="GO" id="GO:0005524">
    <property type="term" value="F:ATP binding"/>
    <property type="evidence" value="ECO:0007669"/>
    <property type="project" value="UniProtKB-KW"/>
</dbReference>
<dbReference type="InterPro" id="IPR038729">
    <property type="entry name" value="Rad50/SbcC_AAA"/>
</dbReference>
<comment type="subcellular location">
    <subcellularLocation>
        <location evidence="2">Chromosome</location>
    </subcellularLocation>
    <subcellularLocation>
        <location evidence="1">Nucleus</location>
    </subcellularLocation>
</comment>
<evidence type="ECO:0000256" key="6">
    <source>
        <dbReference type="ARBA" id="ARBA00022763"/>
    </source>
</evidence>
<dbReference type="PANTHER" id="PTHR19306">
    <property type="entry name" value="STRUCTURAL MAINTENANCE OF CHROMOSOMES 5,6 SMC5, SMC6"/>
    <property type="match status" value="1"/>
</dbReference>
<evidence type="ECO:0000256" key="9">
    <source>
        <dbReference type="ARBA" id="ARBA00023172"/>
    </source>
</evidence>
<keyword evidence="10" id="KW-0234">DNA repair</keyword>
<feature type="region of interest" description="Disordered" evidence="13">
    <location>
        <begin position="1"/>
        <end position="37"/>
    </location>
</feature>
<dbReference type="GO" id="GO:0016887">
    <property type="term" value="F:ATP hydrolysis activity"/>
    <property type="evidence" value="ECO:0007669"/>
    <property type="project" value="InterPro"/>
</dbReference>
<dbReference type="GO" id="GO:0000724">
    <property type="term" value="P:double-strand break repair via homologous recombination"/>
    <property type="evidence" value="ECO:0007669"/>
    <property type="project" value="TreeGrafter"/>
</dbReference>
<evidence type="ECO:0000256" key="1">
    <source>
        <dbReference type="ARBA" id="ARBA00004123"/>
    </source>
</evidence>
<feature type="coiled-coil region" evidence="12">
    <location>
        <begin position="235"/>
        <end position="336"/>
    </location>
</feature>
<evidence type="ECO:0000256" key="3">
    <source>
        <dbReference type="ARBA" id="ARBA00006793"/>
    </source>
</evidence>
<feature type="coiled-coil region" evidence="12">
    <location>
        <begin position="674"/>
        <end position="856"/>
    </location>
</feature>
<evidence type="ECO:0000256" key="4">
    <source>
        <dbReference type="ARBA" id="ARBA00022454"/>
    </source>
</evidence>
<keyword evidence="5" id="KW-0547">Nucleotide-binding</keyword>
<name>A0A815YEH0_9BILA</name>
<dbReference type="GO" id="GO:0003684">
    <property type="term" value="F:damaged DNA binding"/>
    <property type="evidence" value="ECO:0007669"/>
    <property type="project" value="TreeGrafter"/>
</dbReference>
<keyword evidence="8 12" id="KW-0175">Coiled coil</keyword>
<keyword evidence="7" id="KW-0067">ATP-binding</keyword>
<dbReference type="GO" id="GO:0035861">
    <property type="term" value="C:site of double-strand break"/>
    <property type="evidence" value="ECO:0007669"/>
    <property type="project" value="TreeGrafter"/>
</dbReference>
<dbReference type="GO" id="GO:0051276">
    <property type="term" value="P:chromosome organization"/>
    <property type="evidence" value="ECO:0007669"/>
    <property type="project" value="InterPro"/>
</dbReference>
<evidence type="ECO:0000313" key="17">
    <source>
        <dbReference type="Proteomes" id="UP000663834"/>
    </source>
</evidence>
<dbReference type="GO" id="GO:0030915">
    <property type="term" value="C:Smc5-Smc6 complex"/>
    <property type="evidence" value="ECO:0007669"/>
    <property type="project" value="TreeGrafter"/>
</dbReference>
<feature type="domain" description="Rad50/SbcC-type AAA" evidence="14">
    <location>
        <begin position="50"/>
        <end position="264"/>
    </location>
</feature>
<comment type="caution">
    <text evidence="16">The sequence shown here is derived from an EMBL/GenBank/DDBJ whole genome shotgun (WGS) entry which is preliminary data.</text>
</comment>
<evidence type="ECO:0000313" key="15">
    <source>
        <dbReference type="EMBL" id="CAF1130123.1"/>
    </source>
</evidence>
<keyword evidence="9" id="KW-0233">DNA recombination</keyword>
<dbReference type="SUPFAM" id="SSF52540">
    <property type="entry name" value="P-loop containing nucleoside triphosphate hydrolases"/>
    <property type="match status" value="2"/>
</dbReference>
<dbReference type="Pfam" id="PF13476">
    <property type="entry name" value="AAA_23"/>
    <property type="match status" value="1"/>
</dbReference>
<dbReference type="GO" id="GO:0003697">
    <property type="term" value="F:single-stranded DNA binding"/>
    <property type="evidence" value="ECO:0007669"/>
    <property type="project" value="TreeGrafter"/>
</dbReference>
<gene>
    <name evidence="15" type="ORF">CJN711_LOCUS8515</name>
    <name evidence="16" type="ORF">KQP761_LOCUS19032</name>
</gene>
<keyword evidence="4" id="KW-0158">Chromosome</keyword>
<dbReference type="InterPro" id="IPR036277">
    <property type="entry name" value="SMC_hinge_sf"/>
</dbReference>
<dbReference type="PANTHER" id="PTHR19306:SF6">
    <property type="entry name" value="STRUCTURAL MAINTENANCE OF CHROMOSOMES PROTEIN 6"/>
    <property type="match status" value="1"/>
</dbReference>
<keyword evidence="6" id="KW-0227">DNA damage</keyword>
<dbReference type="EMBL" id="CAJNOW010009750">
    <property type="protein sequence ID" value="CAF1569446.1"/>
    <property type="molecule type" value="Genomic_DNA"/>
</dbReference>
<reference evidence="16" key="1">
    <citation type="submission" date="2021-02" db="EMBL/GenBank/DDBJ databases">
        <authorList>
            <person name="Nowell W R."/>
        </authorList>
    </citation>
    <scope>NUCLEOTIDE SEQUENCE</scope>
</reference>
<sequence>MSNSKRPHPSTADLNNNEIISNSPVQSKKLKSVDNSNGKKSYTIGQIKELRMLNFMCHKNFSIEFHPTSMQIVTGANGSGKSTIANAICLCLGAQARTTGRTTNVQSFIRKGDTHAELSITLANEGAEAYKPEIYGKNIHIIRRIGAKQSSYKILGENRQVISTRKETIDEINQALSISPENPLCVLHQEIAKTFLLNSDSQKKYQFYMKVSQLDQIKQAYEAAVYTVQSIHQRINNMKDRHEVMLRAIELLERDVKKIDIRREQDKKQRELEAELILARGMEAQQELVKLQSELDQTQKSKDIIEARIIEATNQIRYFDQQIETLANEKSDLEKDLNGRSGLRELKLHFAKDQKETKLMIYCLSRECEKHHETLKENEQDRIRLKKYIDEFEAINRQSNHSEEQRVNLNEEIQNRKRQSTEWNKTMESLTDDLNINDDNIRKNQSTINCIQNELKQKQNDIDELKKIEKDKTNIYGAWVPECLKAIEQETRFHRKPIGPIGRHIRCIEPRWSYAVEKHLAASMSSFVCTDSHDEHILLELFSKYCRGYRPTVIVKRFSEELPDVSGTLERVQRANLLSVYQVLKIDNITVACILIDHKQIEATILIEDLQEATRIRQSGVLRWDRIYGKVKQVGEALTYDGSNIKLDKAFRIYTNDRQPARYFTSNNTQALSIEELNADIKRLHNQIKQTNSSMNELKTIRQTTKDNLDKIKNMINENNKKIIELNQRLDRLNSTMPTAYDYSLDELQQKLKECDVVYHAATKNFEEAKEKMELEHQRLEDVKRNLENIEKKFDLKTNESAILTEKINNEIAERQQIQQQIPKFTKKCSQLDEDIAKYQEQLNELNKNKPKKLKTSKTTDRSVRDIQQELDVINHFLISNEDTIEKRQQIIDEFRAKRLAAQEFKKVYERCFRQVQSLEKFVNKRKERFGQITDEHQYLLRHKFKDLMEKYRFDDCDIKINHKKEELEISIKKNKRSASSFSGGERSISTFCFLIALWGSIYQPFRLLDEIDIYMDNEKRNSCLEHLYENTQYYSSSQHVIFTPQAIDSALWKRLNVPIFCMPTPKRSLE</sequence>
<feature type="compositionally biased region" description="Polar residues" evidence="13">
    <location>
        <begin position="12"/>
        <end position="26"/>
    </location>
</feature>
<accession>A0A815YEH0</accession>
<evidence type="ECO:0000256" key="10">
    <source>
        <dbReference type="ARBA" id="ARBA00023204"/>
    </source>
</evidence>
<dbReference type="SUPFAM" id="SSF75553">
    <property type="entry name" value="Smc hinge domain"/>
    <property type="match status" value="1"/>
</dbReference>
<dbReference type="InterPro" id="IPR027417">
    <property type="entry name" value="P-loop_NTPase"/>
</dbReference>
<evidence type="ECO:0000256" key="8">
    <source>
        <dbReference type="ARBA" id="ARBA00023054"/>
    </source>
</evidence>
<comment type="similarity">
    <text evidence="3">Belongs to the SMC family. SMC6 subfamily.</text>
</comment>
<evidence type="ECO:0000256" key="2">
    <source>
        <dbReference type="ARBA" id="ARBA00004286"/>
    </source>
</evidence>
<evidence type="ECO:0000313" key="16">
    <source>
        <dbReference type="EMBL" id="CAF1569446.1"/>
    </source>
</evidence>
<proteinExistence type="inferred from homology"/>
<evidence type="ECO:0000256" key="7">
    <source>
        <dbReference type="ARBA" id="ARBA00022840"/>
    </source>
</evidence>
<dbReference type="Proteomes" id="UP000663834">
    <property type="component" value="Unassembled WGS sequence"/>
</dbReference>
<dbReference type="GO" id="GO:0005634">
    <property type="term" value="C:nucleus"/>
    <property type="evidence" value="ECO:0007669"/>
    <property type="project" value="UniProtKB-SubCell"/>
</dbReference>
<dbReference type="SUPFAM" id="SSF57997">
    <property type="entry name" value="Tropomyosin"/>
    <property type="match status" value="1"/>
</dbReference>
<dbReference type="EMBL" id="CAJNOV010003151">
    <property type="protein sequence ID" value="CAF1130123.1"/>
    <property type="molecule type" value="Genomic_DNA"/>
</dbReference>
<evidence type="ECO:0000256" key="12">
    <source>
        <dbReference type="SAM" id="Coils"/>
    </source>
</evidence>
<dbReference type="AlphaFoldDB" id="A0A815YEH0"/>
<dbReference type="Proteomes" id="UP000663855">
    <property type="component" value="Unassembled WGS sequence"/>
</dbReference>
<protein>
    <recommendedName>
        <fullName evidence="14">Rad50/SbcC-type AAA domain-containing protein</fullName>
    </recommendedName>
</protein>
<organism evidence="16 17">
    <name type="scientific">Rotaria magnacalcarata</name>
    <dbReference type="NCBI Taxonomy" id="392030"/>
    <lineage>
        <taxon>Eukaryota</taxon>
        <taxon>Metazoa</taxon>
        <taxon>Spiralia</taxon>
        <taxon>Gnathifera</taxon>
        <taxon>Rotifera</taxon>
        <taxon>Eurotatoria</taxon>
        <taxon>Bdelloidea</taxon>
        <taxon>Philodinida</taxon>
        <taxon>Philodinidae</taxon>
        <taxon>Rotaria</taxon>
    </lineage>
</organism>
<feature type="coiled-coil region" evidence="12">
    <location>
        <begin position="385"/>
        <end position="471"/>
    </location>
</feature>
<evidence type="ECO:0000256" key="13">
    <source>
        <dbReference type="SAM" id="MobiDB-lite"/>
    </source>
</evidence>
<dbReference type="Gene3D" id="3.40.50.300">
    <property type="entry name" value="P-loop containing nucleotide triphosphate hydrolases"/>
    <property type="match status" value="2"/>
</dbReference>
<evidence type="ECO:0000256" key="5">
    <source>
        <dbReference type="ARBA" id="ARBA00022741"/>
    </source>
</evidence>
<evidence type="ECO:0000259" key="14">
    <source>
        <dbReference type="Pfam" id="PF13476"/>
    </source>
</evidence>